<accession>A0A3P1XYK4</accession>
<reference evidence="2 3" key="1">
    <citation type="submission" date="2018-11" db="EMBL/GenBank/DDBJ databases">
        <title>Genomes From Bacteria Associated with the Canine Oral Cavity: a Test Case for Automated Genome-Based Taxonomic Assignment.</title>
        <authorList>
            <person name="Coil D.A."/>
            <person name="Jospin G."/>
            <person name="Darling A.E."/>
            <person name="Wallis C."/>
            <person name="Davis I.J."/>
            <person name="Harris S."/>
            <person name="Eisen J.A."/>
            <person name="Holcombe L.J."/>
            <person name="O'Flynn C."/>
        </authorList>
    </citation>
    <scope>NUCLEOTIDE SEQUENCE [LARGE SCALE GENOMIC DNA]</scope>
    <source>
        <strain evidence="2 3">OH2617_COT-023</strain>
    </source>
</reference>
<sequence>MIVGKIISIEYDRFKVRLLNDAKVASISIKGKVYHFGNIGSYLKVTNHANEMILCEVTAIYEQGATTDNPLGQEFRLDSPRDLFMKPIGSYRTDGFKLGIVTYPSVYADVYVVTENDLNDALKNAVHKSSNKGIYLGNSKNLQGYPIHLDIDKLFSIHTAILGNSGSGKSYTMARILQQIEAMGAKHTTILFDVNGEYAQAFPKAIHLCPNLICSSQNIKEERQIDNDQVKYSPFNLPYYLLNLDEWLAFLMASERTQRPFWDRVLQECYRFYAISLFAKTSQESEKFELYIRWRICQMLAGILSRTDSDTSKITSAQGLLASIQSILISFKKKGDKGNEEKALENIIATINGFQSACIIDYGKNDNKLSGVVEEEIGKIDFDKIRDIIENRLPHGKYYDYRFLKIAAEMTLIDEEAKGNSRIREYTSTMFARLEYFLENPECAFMRTDSSELGANKDEYLEKLGIIAKASVPKSPFLLTIELSSLGNDILELVTGVLTRMIFDYRKTRIGQERRQAPIHLILDEAHRYIRKDREYILKENLFERVAREGRKYACYLIVSSQRPAELSPTVLSQCANYIIHRTQNKIDLDYIYSVLPYFSEDYLVKIKQASPGEALVFGSCVPMPLQIEVIKADPEPNSKNCIISEEWGLTKSVD</sequence>
<dbReference type="InterPro" id="IPR008571">
    <property type="entry name" value="HerA-like"/>
</dbReference>
<evidence type="ECO:0000313" key="3">
    <source>
        <dbReference type="Proteomes" id="UP000278609"/>
    </source>
</evidence>
<dbReference type="Gene3D" id="3.40.50.300">
    <property type="entry name" value="P-loop containing nucleotide triphosphate hydrolases"/>
    <property type="match status" value="2"/>
</dbReference>
<dbReference type="AlphaFoldDB" id="A0A3P1XYK4"/>
<dbReference type="PANTHER" id="PTHR42957:SF1">
    <property type="entry name" value="HELICASE MJ1565-RELATED"/>
    <property type="match status" value="1"/>
</dbReference>
<dbReference type="OrthoDB" id="9806951at2"/>
<dbReference type="PANTHER" id="PTHR42957">
    <property type="entry name" value="HELICASE MJ1565-RELATED"/>
    <property type="match status" value="1"/>
</dbReference>
<evidence type="ECO:0000313" key="2">
    <source>
        <dbReference type="EMBL" id="RRD62003.1"/>
    </source>
</evidence>
<feature type="domain" description="Helicase HerA central" evidence="1">
    <location>
        <begin position="135"/>
        <end position="369"/>
    </location>
</feature>
<evidence type="ECO:0000259" key="1">
    <source>
        <dbReference type="Pfam" id="PF01935"/>
    </source>
</evidence>
<dbReference type="Proteomes" id="UP000278609">
    <property type="component" value="Unassembled WGS sequence"/>
</dbReference>
<comment type="caution">
    <text evidence="2">The sequence shown here is derived from an EMBL/GenBank/DDBJ whole genome shotgun (WGS) entry which is preliminary data.</text>
</comment>
<gene>
    <name evidence="2" type="ORF">EII40_05340</name>
</gene>
<organism evidence="2 3">
    <name type="scientific">Tannerella forsythia</name>
    <name type="common">Bacteroides forsythus</name>
    <dbReference type="NCBI Taxonomy" id="28112"/>
    <lineage>
        <taxon>Bacteria</taxon>
        <taxon>Pseudomonadati</taxon>
        <taxon>Bacteroidota</taxon>
        <taxon>Bacteroidia</taxon>
        <taxon>Bacteroidales</taxon>
        <taxon>Tannerellaceae</taxon>
        <taxon>Tannerella</taxon>
    </lineage>
</organism>
<dbReference type="InterPro" id="IPR002789">
    <property type="entry name" value="HerA_central"/>
</dbReference>
<dbReference type="EMBL" id="RQYS01000019">
    <property type="protein sequence ID" value="RRD62003.1"/>
    <property type="molecule type" value="Genomic_DNA"/>
</dbReference>
<protein>
    <submittedName>
        <fullName evidence="2">DUF87 domain-containing protein</fullName>
    </submittedName>
</protein>
<dbReference type="Pfam" id="PF01935">
    <property type="entry name" value="DUF87"/>
    <property type="match status" value="1"/>
</dbReference>
<dbReference type="SUPFAM" id="SSF52540">
    <property type="entry name" value="P-loop containing nucleoside triphosphate hydrolases"/>
    <property type="match status" value="1"/>
</dbReference>
<name>A0A3P1XYK4_TANFO</name>
<dbReference type="RefSeq" id="WP_124751248.1">
    <property type="nucleotide sequence ID" value="NZ_RQYS01000019.1"/>
</dbReference>
<proteinExistence type="predicted"/>
<dbReference type="InterPro" id="IPR027417">
    <property type="entry name" value="P-loop_NTPase"/>
</dbReference>